<comment type="subcellular location">
    <subcellularLocation>
        <location evidence="1">Nucleus membrane</location>
        <topology evidence="1">Peripheral membrane protein</topology>
        <orientation evidence="1">Cytoplasmic side</orientation>
    </subcellularLocation>
    <subcellularLocation>
        <location evidence="3">Nucleus membrane</location>
        <topology evidence="3">Peripheral membrane protein</topology>
        <orientation evidence="3">Nucleoplasmic side</orientation>
    </subcellularLocation>
    <subcellularLocation>
        <location evidence="2">Nucleus</location>
        <location evidence="2">Nuclear pore complex</location>
    </subcellularLocation>
</comment>
<evidence type="ECO:0000256" key="14">
    <source>
        <dbReference type="SAM" id="MobiDB-lite"/>
    </source>
</evidence>
<dbReference type="InterPro" id="IPR026010">
    <property type="entry name" value="NSP1/NUP62"/>
</dbReference>
<dbReference type="OMA" id="TEMHRRE"/>
<dbReference type="OrthoDB" id="344345at2759"/>
<feature type="domain" description="Nucleoporin NSP1-like C-terminal" evidence="15">
    <location>
        <begin position="234"/>
        <end position="309"/>
    </location>
</feature>
<dbReference type="HOGENOM" id="CLU_018823_1_0_1"/>
<gene>
    <name evidence="16" type="ORF">F503_04796</name>
</gene>
<dbReference type="FunFam" id="1.20.5.170:FF:000040">
    <property type="entry name" value="Nuclear pore glycoprotein p62"/>
    <property type="match status" value="1"/>
</dbReference>
<dbReference type="EMBL" id="KE148163">
    <property type="protein sequence ID" value="EPE03948.1"/>
    <property type="molecule type" value="Genomic_DNA"/>
</dbReference>
<dbReference type="VEuPathDB" id="FungiDB:F503_04796"/>
<dbReference type="Pfam" id="PF05064">
    <property type="entry name" value="Nsp1_C"/>
    <property type="match status" value="1"/>
</dbReference>
<evidence type="ECO:0000256" key="11">
    <source>
        <dbReference type="ARBA" id="ARBA00068864"/>
    </source>
</evidence>
<reference evidence="16 17" key="1">
    <citation type="journal article" date="2013" name="BMC Genomics">
        <title>The genome and transcriptome of the pine saprophyte Ophiostoma piceae, and a comparison with the bark beetle-associated pine pathogen Grosmannia clavigera.</title>
        <authorList>
            <person name="Haridas S."/>
            <person name="Wang Y."/>
            <person name="Lim L."/>
            <person name="Massoumi Alamouti S."/>
            <person name="Jackman S."/>
            <person name="Docking R."/>
            <person name="Robertson G."/>
            <person name="Birol I."/>
            <person name="Bohlmann J."/>
            <person name="Breuil C."/>
        </authorList>
    </citation>
    <scope>NUCLEOTIDE SEQUENCE [LARGE SCALE GENOMIC DNA]</scope>
    <source>
        <strain evidence="16 17">UAMH 11346</strain>
    </source>
</reference>
<dbReference type="GO" id="GO:0017056">
    <property type="term" value="F:structural constituent of nuclear pore"/>
    <property type="evidence" value="ECO:0007669"/>
    <property type="project" value="InterPro"/>
</dbReference>
<name>S3CCB4_OPHP1</name>
<evidence type="ECO:0000256" key="1">
    <source>
        <dbReference type="ARBA" id="ARBA00004335"/>
    </source>
</evidence>
<evidence type="ECO:0000256" key="10">
    <source>
        <dbReference type="ARBA" id="ARBA00023242"/>
    </source>
</evidence>
<dbReference type="Proteomes" id="UP000016923">
    <property type="component" value="Unassembled WGS sequence"/>
</dbReference>
<dbReference type="PANTHER" id="PTHR12084:SF0">
    <property type="entry name" value="NUCLEAR PORE GLYCOPROTEIN P62"/>
    <property type="match status" value="1"/>
</dbReference>
<evidence type="ECO:0000256" key="13">
    <source>
        <dbReference type="ARBA" id="ARBA00081079"/>
    </source>
</evidence>
<dbReference type="GO" id="GO:0051028">
    <property type="term" value="P:mRNA transport"/>
    <property type="evidence" value="ECO:0007669"/>
    <property type="project" value="UniProtKB-KW"/>
</dbReference>
<dbReference type="InterPro" id="IPR007758">
    <property type="entry name" value="Nucleoporin_NSP1_C"/>
</dbReference>
<dbReference type="STRING" id="1262450.S3CCB4"/>
<evidence type="ECO:0000256" key="8">
    <source>
        <dbReference type="ARBA" id="ARBA00023010"/>
    </source>
</evidence>
<evidence type="ECO:0000313" key="17">
    <source>
        <dbReference type="Proteomes" id="UP000016923"/>
    </source>
</evidence>
<protein>
    <recommendedName>
        <fullName evidence="11">Nucleoporin NSP1</fullName>
    </recommendedName>
    <alternativeName>
        <fullName evidence="12">Nuclear pore protein NSP1</fullName>
    </alternativeName>
    <alternativeName>
        <fullName evidence="13">Nucleoskeletal-like protein</fullName>
    </alternativeName>
</protein>
<accession>S3CCB4</accession>
<organism evidence="16 17">
    <name type="scientific">Ophiostoma piceae (strain UAMH 11346)</name>
    <name type="common">Sap stain fungus</name>
    <dbReference type="NCBI Taxonomy" id="1262450"/>
    <lineage>
        <taxon>Eukaryota</taxon>
        <taxon>Fungi</taxon>
        <taxon>Dikarya</taxon>
        <taxon>Ascomycota</taxon>
        <taxon>Pezizomycotina</taxon>
        <taxon>Sordariomycetes</taxon>
        <taxon>Sordariomycetidae</taxon>
        <taxon>Ophiostomatales</taxon>
        <taxon>Ophiostomataceae</taxon>
        <taxon>Ophiostoma</taxon>
    </lineage>
</organism>
<keyword evidence="6" id="KW-0509">mRNA transport</keyword>
<sequence>MAFNFTAPSTSAGSSTPTTAAPSLFGGAGAAGGAPSFSFAKPGATPAAGSAAPSAGGGLFSGLGGSSTPGAAKPLFGGAPSTTGGLFGSGGAAAAPASTGAGGGFSFGNAGAAAPATSAATTKSLFGVAPAATASGSTTPSFGGFGTTSAAAPAATTTASSGGGLFPAATPAKPLFAGLGSTTPAGAPPTTAKPATGGLFGGASAAPATTTAAAPSGGLFGGAASYDYCGCPKHKEFQGQASRVKEWDQKLVENGEKIQKLYLETYEAERASNEIDRQLQSVESQQDELAAWLDRYEREAEELMSRQSGPGEQLTGPDQERERTYKLAERLIDRMDDMSKDMTKMIKEINDISGSLSKTGKTDDPLSQIVRVLNGHLSQLQWIDTNAAALQTKVASAKKAEGGLGGAHGGLESDAADSFYRSYMGRR</sequence>
<evidence type="ECO:0000313" key="16">
    <source>
        <dbReference type="EMBL" id="EPE03948.1"/>
    </source>
</evidence>
<dbReference type="GO" id="GO:0044613">
    <property type="term" value="C:nuclear pore central transport channel"/>
    <property type="evidence" value="ECO:0007669"/>
    <property type="project" value="TreeGrafter"/>
</dbReference>
<evidence type="ECO:0000256" key="4">
    <source>
        <dbReference type="ARBA" id="ARBA00005911"/>
    </source>
</evidence>
<keyword evidence="7" id="KW-0653">Protein transport</keyword>
<evidence type="ECO:0000256" key="7">
    <source>
        <dbReference type="ARBA" id="ARBA00022927"/>
    </source>
</evidence>
<keyword evidence="17" id="KW-1185">Reference proteome</keyword>
<evidence type="ECO:0000256" key="6">
    <source>
        <dbReference type="ARBA" id="ARBA00022816"/>
    </source>
</evidence>
<dbReference type="GO" id="GO:0006606">
    <property type="term" value="P:protein import into nucleus"/>
    <property type="evidence" value="ECO:0007669"/>
    <property type="project" value="TreeGrafter"/>
</dbReference>
<dbReference type="PANTHER" id="PTHR12084">
    <property type="entry name" value="NUCLEAR PORE GLYCOPROTEIN P62-RELATED"/>
    <property type="match status" value="1"/>
</dbReference>
<evidence type="ECO:0000256" key="5">
    <source>
        <dbReference type="ARBA" id="ARBA00022448"/>
    </source>
</evidence>
<keyword evidence="8" id="KW-0811">Translocation</keyword>
<evidence type="ECO:0000259" key="15">
    <source>
        <dbReference type="Pfam" id="PF05064"/>
    </source>
</evidence>
<dbReference type="GO" id="GO:0005543">
    <property type="term" value="F:phospholipid binding"/>
    <property type="evidence" value="ECO:0007669"/>
    <property type="project" value="TreeGrafter"/>
</dbReference>
<dbReference type="GO" id="GO:0031965">
    <property type="term" value="C:nuclear membrane"/>
    <property type="evidence" value="ECO:0007669"/>
    <property type="project" value="UniProtKB-SubCell"/>
</dbReference>
<evidence type="ECO:0000256" key="3">
    <source>
        <dbReference type="ARBA" id="ARBA00004620"/>
    </source>
</evidence>
<proteinExistence type="inferred from homology"/>
<feature type="region of interest" description="Disordered" evidence="14">
    <location>
        <begin position="301"/>
        <end position="322"/>
    </location>
</feature>
<keyword evidence="9" id="KW-0906">Nuclear pore complex</keyword>
<evidence type="ECO:0000256" key="2">
    <source>
        <dbReference type="ARBA" id="ARBA00004567"/>
    </source>
</evidence>
<dbReference type="eggNOG" id="KOG2196">
    <property type="taxonomic scope" value="Eukaryota"/>
</dbReference>
<keyword evidence="10" id="KW-0539">Nucleus</keyword>
<evidence type="ECO:0000256" key="12">
    <source>
        <dbReference type="ARBA" id="ARBA00078941"/>
    </source>
</evidence>
<dbReference type="AlphaFoldDB" id="S3CCB4"/>
<dbReference type="GO" id="GO:0006405">
    <property type="term" value="P:RNA export from nucleus"/>
    <property type="evidence" value="ECO:0007669"/>
    <property type="project" value="TreeGrafter"/>
</dbReference>
<keyword evidence="5" id="KW-0813">Transport</keyword>
<evidence type="ECO:0000256" key="9">
    <source>
        <dbReference type="ARBA" id="ARBA00023132"/>
    </source>
</evidence>
<comment type="similarity">
    <text evidence="4">Belongs to the nucleoporin NSP1/NUP62 family.</text>
</comment>
<dbReference type="Gene3D" id="1.20.5.170">
    <property type="match status" value="1"/>
</dbReference>